<feature type="domain" description="Sm" evidence="1">
    <location>
        <begin position="6"/>
        <end position="72"/>
    </location>
</feature>
<name>A0AA86TJF7_9EUKA</name>
<dbReference type="Pfam" id="PF01423">
    <property type="entry name" value="LSM"/>
    <property type="match status" value="1"/>
</dbReference>
<dbReference type="Gene3D" id="2.30.30.100">
    <property type="match status" value="1"/>
</dbReference>
<dbReference type="EMBL" id="CATOUU010000201">
    <property type="protein sequence ID" value="CAI9920544.1"/>
    <property type="molecule type" value="Genomic_DNA"/>
</dbReference>
<proteinExistence type="predicted"/>
<comment type="caution">
    <text evidence="2">The sequence shown here is derived from an EMBL/GenBank/DDBJ whole genome shotgun (WGS) entry which is preliminary data.</text>
</comment>
<dbReference type="SUPFAM" id="SSF50182">
    <property type="entry name" value="Sm-like ribonucleoproteins"/>
    <property type="match status" value="1"/>
</dbReference>
<keyword evidence="4" id="KW-1185">Reference proteome</keyword>
<evidence type="ECO:0000313" key="3">
    <source>
        <dbReference type="EMBL" id="CAL6106829.1"/>
    </source>
</evidence>
<gene>
    <name evidence="3" type="ORF">HINF_LOCUS73992</name>
    <name evidence="2" type="ORF">HINF_LOCUS8189</name>
</gene>
<organism evidence="2">
    <name type="scientific">Hexamita inflata</name>
    <dbReference type="NCBI Taxonomy" id="28002"/>
    <lineage>
        <taxon>Eukaryota</taxon>
        <taxon>Metamonada</taxon>
        <taxon>Diplomonadida</taxon>
        <taxon>Hexamitidae</taxon>
        <taxon>Hexamitinae</taxon>
        <taxon>Hexamita</taxon>
    </lineage>
</organism>
<dbReference type="EMBL" id="CAXDID020000618">
    <property type="protein sequence ID" value="CAL6106829.1"/>
    <property type="molecule type" value="Genomic_DNA"/>
</dbReference>
<evidence type="ECO:0000313" key="2">
    <source>
        <dbReference type="EMBL" id="CAI9920544.1"/>
    </source>
</evidence>
<accession>A0AA86TJF7</accession>
<protein>
    <submittedName>
        <fullName evidence="2">Putative</fullName>
    </submittedName>
</protein>
<dbReference type="InterPro" id="IPR010920">
    <property type="entry name" value="LSM_dom_sf"/>
</dbReference>
<dbReference type="PROSITE" id="PS52002">
    <property type="entry name" value="SM"/>
    <property type="match status" value="1"/>
</dbReference>
<evidence type="ECO:0000259" key="1">
    <source>
        <dbReference type="PROSITE" id="PS52002"/>
    </source>
</evidence>
<sequence length="72" mass="8443">MNSSPFDLLQETITDNARLKILLRSNQQIEGELKSYDRHFNLMLVNAIVNGEQKKNYFLRGDNVIFIQKINM</sequence>
<dbReference type="GO" id="GO:0003723">
    <property type="term" value="F:RNA binding"/>
    <property type="evidence" value="ECO:0007669"/>
    <property type="project" value="InterPro"/>
</dbReference>
<evidence type="ECO:0000313" key="4">
    <source>
        <dbReference type="Proteomes" id="UP001642409"/>
    </source>
</evidence>
<dbReference type="SMART" id="SM00651">
    <property type="entry name" value="Sm"/>
    <property type="match status" value="1"/>
</dbReference>
<dbReference type="AlphaFoldDB" id="A0AA86TJF7"/>
<reference evidence="3 4" key="2">
    <citation type="submission" date="2024-07" db="EMBL/GenBank/DDBJ databases">
        <authorList>
            <person name="Akdeniz Z."/>
        </authorList>
    </citation>
    <scope>NUCLEOTIDE SEQUENCE [LARGE SCALE GENOMIC DNA]</scope>
</reference>
<dbReference type="InterPro" id="IPR047575">
    <property type="entry name" value="Sm"/>
</dbReference>
<dbReference type="InterPro" id="IPR001163">
    <property type="entry name" value="Sm_dom_euk/arc"/>
</dbReference>
<dbReference type="Proteomes" id="UP001642409">
    <property type="component" value="Unassembled WGS sequence"/>
</dbReference>
<reference evidence="2" key="1">
    <citation type="submission" date="2023-06" db="EMBL/GenBank/DDBJ databases">
        <authorList>
            <person name="Kurt Z."/>
        </authorList>
    </citation>
    <scope>NUCLEOTIDE SEQUENCE</scope>
</reference>